<proteinExistence type="predicted"/>
<gene>
    <name evidence="1" type="ORF">AKAME5_001896800</name>
</gene>
<keyword evidence="2" id="KW-1185">Reference proteome</keyword>
<accession>A0AAD3N4L9</accession>
<dbReference type="EMBL" id="BRZM01000115">
    <property type="protein sequence ID" value="GLD67632.1"/>
    <property type="molecule type" value="Genomic_DNA"/>
</dbReference>
<sequence length="201" mass="22502">MSPEKKRITETTLISKDDLDVAILKGVSKALQEQQQNFYASVALAVKDALESVLIPQLTSLKDEISSANEAIRKLAADLEHHTSKAQRTLATVDSLQAAFRSNKHDLNDVTIKLVHLQNSLTEMQDRSRRNNLRLINLPESAKGSDPVVYLQANLPRWIPSLAGHIIEIDHCHLIYDCNIGKSGSEEKPRTIIFRLLRCSD</sequence>
<dbReference type="Gene3D" id="3.30.70.1820">
    <property type="entry name" value="L1 transposable element, RRM domain"/>
    <property type="match status" value="1"/>
</dbReference>
<name>A0AAD3N4L9_LATJO</name>
<protein>
    <submittedName>
        <fullName evidence="1">Uncharacterized protein</fullName>
    </submittedName>
</protein>
<evidence type="ECO:0000313" key="1">
    <source>
        <dbReference type="EMBL" id="GLD67632.1"/>
    </source>
</evidence>
<comment type="caution">
    <text evidence="1">The sequence shown here is derived from an EMBL/GenBank/DDBJ whole genome shotgun (WGS) entry which is preliminary data.</text>
</comment>
<organism evidence="1 2">
    <name type="scientific">Lates japonicus</name>
    <name type="common">Japanese lates</name>
    <dbReference type="NCBI Taxonomy" id="270547"/>
    <lineage>
        <taxon>Eukaryota</taxon>
        <taxon>Metazoa</taxon>
        <taxon>Chordata</taxon>
        <taxon>Craniata</taxon>
        <taxon>Vertebrata</taxon>
        <taxon>Euteleostomi</taxon>
        <taxon>Actinopterygii</taxon>
        <taxon>Neopterygii</taxon>
        <taxon>Teleostei</taxon>
        <taxon>Neoteleostei</taxon>
        <taxon>Acanthomorphata</taxon>
        <taxon>Carangaria</taxon>
        <taxon>Carangaria incertae sedis</taxon>
        <taxon>Centropomidae</taxon>
        <taxon>Lates</taxon>
    </lineage>
</organism>
<evidence type="ECO:0000313" key="2">
    <source>
        <dbReference type="Proteomes" id="UP001279410"/>
    </source>
</evidence>
<reference evidence="1" key="1">
    <citation type="submission" date="2022-08" db="EMBL/GenBank/DDBJ databases">
        <title>Genome sequencing of akame (Lates japonicus).</title>
        <authorList>
            <person name="Hashiguchi Y."/>
            <person name="Takahashi H."/>
        </authorList>
    </citation>
    <scope>NUCLEOTIDE SEQUENCE</scope>
    <source>
        <strain evidence="1">Kochi</strain>
    </source>
</reference>
<dbReference type="Proteomes" id="UP001279410">
    <property type="component" value="Unassembled WGS sequence"/>
</dbReference>
<dbReference type="AlphaFoldDB" id="A0AAD3N4L9"/>